<gene>
    <name evidence="1" type="ORF">DICVIV_10075</name>
</gene>
<dbReference type="Proteomes" id="UP000053766">
    <property type="component" value="Unassembled WGS sequence"/>
</dbReference>
<dbReference type="AlphaFoldDB" id="A0A0D8XGV7"/>
<protein>
    <submittedName>
        <fullName evidence="1">Uncharacterized protein</fullName>
    </submittedName>
</protein>
<reference evidence="1 2" key="1">
    <citation type="submission" date="2013-11" db="EMBL/GenBank/DDBJ databases">
        <title>Draft genome of the bovine lungworm Dictyocaulus viviparus.</title>
        <authorList>
            <person name="Mitreva M."/>
        </authorList>
    </citation>
    <scope>NUCLEOTIDE SEQUENCE [LARGE SCALE GENOMIC DNA]</scope>
    <source>
        <strain evidence="1 2">HannoverDv2000</strain>
    </source>
</reference>
<reference evidence="2" key="2">
    <citation type="journal article" date="2016" name="Sci. Rep.">
        <title>Dictyocaulus viviparus genome, variome and transcriptome elucidate lungworm biology and support future intervention.</title>
        <authorList>
            <person name="McNulty S.N."/>
            <person name="Strube C."/>
            <person name="Rosa B.A."/>
            <person name="Martin J.C."/>
            <person name="Tyagi R."/>
            <person name="Choi Y.J."/>
            <person name="Wang Q."/>
            <person name="Hallsworth Pepin K."/>
            <person name="Zhang X."/>
            <person name="Ozersky P."/>
            <person name="Wilson R.K."/>
            <person name="Sternberg P.W."/>
            <person name="Gasser R.B."/>
            <person name="Mitreva M."/>
        </authorList>
    </citation>
    <scope>NUCLEOTIDE SEQUENCE [LARGE SCALE GENOMIC DNA]</scope>
    <source>
        <strain evidence="2">HannoverDv2000</strain>
    </source>
</reference>
<keyword evidence="2" id="KW-1185">Reference proteome</keyword>
<evidence type="ECO:0000313" key="1">
    <source>
        <dbReference type="EMBL" id="KJH43890.1"/>
    </source>
</evidence>
<sequence length="123" mass="14108">MPKSNDMLHDRLTAVGFGIDRRHIRLPARNESKGNYAVPNVLPSKIQRRHIRLPARNESKGNYAVPNVLPSKIQRAIPSIRRCAVPGTNNIRSEHLKNLSPFPIKTPVRLFIRCLSKYRIPRQ</sequence>
<name>A0A0D8XGV7_DICVI</name>
<organism evidence="1 2">
    <name type="scientific">Dictyocaulus viviparus</name>
    <name type="common">Bovine lungworm</name>
    <dbReference type="NCBI Taxonomy" id="29172"/>
    <lineage>
        <taxon>Eukaryota</taxon>
        <taxon>Metazoa</taxon>
        <taxon>Ecdysozoa</taxon>
        <taxon>Nematoda</taxon>
        <taxon>Chromadorea</taxon>
        <taxon>Rhabditida</taxon>
        <taxon>Rhabditina</taxon>
        <taxon>Rhabditomorpha</taxon>
        <taxon>Strongyloidea</taxon>
        <taxon>Metastrongylidae</taxon>
        <taxon>Dictyocaulus</taxon>
    </lineage>
</organism>
<dbReference type="EMBL" id="KN716517">
    <property type="protein sequence ID" value="KJH43890.1"/>
    <property type="molecule type" value="Genomic_DNA"/>
</dbReference>
<evidence type="ECO:0000313" key="2">
    <source>
        <dbReference type="Proteomes" id="UP000053766"/>
    </source>
</evidence>
<proteinExistence type="predicted"/>
<accession>A0A0D8XGV7</accession>